<sequence>MYIEIQEFLTNIKKEFGENLDNIDIESVKKAAEIILESEKVGGRVHVTGIGKPSYVAGYIASLLSSTGTSAYELHGTEAVHGSSGQVKAGDVVIAISNSGETVELKSTIETLAMNGARIIGCTGNGASWLAKHSEVCLVAHVNIEGDSLNKPPRASILSELLILQCLSIVLQKEKKLDLDKYLKWHPGGSLGKSIREMERE</sequence>
<name>A0A1M6BQX1_9CLOT</name>
<dbReference type="Proteomes" id="UP000184241">
    <property type="component" value="Unassembled WGS sequence"/>
</dbReference>
<dbReference type="PANTHER" id="PTHR42745:SF1">
    <property type="entry name" value="ARABINOSE 5-PHOSPHATE ISOMERASE KDSD"/>
    <property type="match status" value="1"/>
</dbReference>
<organism evidence="2 3">
    <name type="scientific">Clostridium intestinale DSM 6191</name>
    <dbReference type="NCBI Taxonomy" id="1121320"/>
    <lineage>
        <taxon>Bacteria</taxon>
        <taxon>Bacillati</taxon>
        <taxon>Bacillota</taxon>
        <taxon>Clostridia</taxon>
        <taxon>Eubacteriales</taxon>
        <taxon>Clostridiaceae</taxon>
        <taxon>Clostridium</taxon>
    </lineage>
</organism>
<keyword evidence="2" id="KW-0413">Isomerase</keyword>
<dbReference type="PANTHER" id="PTHR42745">
    <property type="match status" value="1"/>
</dbReference>
<dbReference type="GO" id="GO:0016853">
    <property type="term" value="F:isomerase activity"/>
    <property type="evidence" value="ECO:0007669"/>
    <property type="project" value="UniProtKB-KW"/>
</dbReference>
<dbReference type="InterPro" id="IPR046348">
    <property type="entry name" value="SIS_dom_sf"/>
</dbReference>
<dbReference type="CDD" id="cd05014">
    <property type="entry name" value="SIS_Kpsf"/>
    <property type="match status" value="1"/>
</dbReference>
<accession>A0A1M6BQX1</accession>
<dbReference type="PROSITE" id="PS51464">
    <property type="entry name" value="SIS"/>
    <property type="match status" value="1"/>
</dbReference>
<gene>
    <name evidence="2" type="ORF">SAMN02745941_03919</name>
</gene>
<dbReference type="GO" id="GO:0097367">
    <property type="term" value="F:carbohydrate derivative binding"/>
    <property type="evidence" value="ECO:0007669"/>
    <property type="project" value="InterPro"/>
</dbReference>
<dbReference type="InterPro" id="IPR001347">
    <property type="entry name" value="SIS_dom"/>
</dbReference>
<feature type="domain" description="SIS" evidence="1">
    <location>
        <begin position="35"/>
        <end position="177"/>
    </location>
</feature>
<dbReference type="InterPro" id="IPR035474">
    <property type="entry name" value="SIS_Kpsf"/>
</dbReference>
<dbReference type="Pfam" id="PF01380">
    <property type="entry name" value="SIS"/>
    <property type="match status" value="1"/>
</dbReference>
<proteinExistence type="predicted"/>
<dbReference type="RefSeq" id="WP_073022269.1">
    <property type="nucleotide sequence ID" value="NZ_FQXU01000015.1"/>
</dbReference>
<dbReference type="Gene3D" id="3.40.50.10490">
    <property type="entry name" value="Glucose-6-phosphate isomerase like protein, domain 1"/>
    <property type="match status" value="1"/>
</dbReference>
<protein>
    <submittedName>
        <fullName evidence="2">Arabinose-5-phosphate isomerase</fullName>
    </submittedName>
</protein>
<dbReference type="GO" id="GO:1901135">
    <property type="term" value="P:carbohydrate derivative metabolic process"/>
    <property type="evidence" value="ECO:0007669"/>
    <property type="project" value="InterPro"/>
</dbReference>
<dbReference type="AlphaFoldDB" id="A0A1M6BQX1"/>
<reference evidence="2 3" key="1">
    <citation type="submission" date="2016-11" db="EMBL/GenBank/DDBJ databases">
        <authorList>
            <person name="Jaros S."/>
            <person name="Januszkiewicz K."/>
            <person name="Wedrychowicz H."/>
        </authorList>
    </citation>
    <scope>NUCLEOTIDE SEQUENCE [LARGE SCALE GENOMIC DNA]</scope>
    <source>
        <strain evidence="2 3">DSM 6191</strain>
    </source>
</reference>
<evidence type="ECO:0000259" key="1">
    <source>
        <dbReference type="PROSITE" id="PS51464"/>
    </source>
</evidence>
<evidence type="ECO:0000313" key="2">
    <source>
        <dbReference type="EMBL" id="SHI50984.1"/>
    </source>
</evidence>
<dbReference type="SUPFAM" id="SSF53697">
    <property type="entry name" value="SIS domain"/>
    <property type="match status" value="1"/>
</dbReference>
<dbReference type="EMBL" id="FQXU01000015">
    <property type="protein sequence ID" value="SHI50984.1"/>
    <property type="molecule type" value="Genomic_DNA"/>
</dbReference>
<dbReference type="InterPro" id="IPR050986">
    <property type="entry name" value="GutQ/KpsF_isomerases"/>
</dbReference>
<evidence type="ECO:0000313" key="3">
    <source>
        <dbReference type="Proteomes" id="UP000184241"/>
    </source>
</evidence>